<dbReference type="Gene3D" id="3.40.1390.20">
    <property type="entry name" value="HprK N-terminal domain-like"/>
    <property type="match status" value="1"/>
</dbReference>
<organism evidence="2 3">
    <name type="scientific">Eubacterium maltosivorans</name>
    <dbReference type="NCBI Taxonomy" id="2041044"/>
    <lineage>
        <taxon>Bacteria</taxon>
        <taxon>Bacillati</taxon>
        <taxon>Bacillota</taxon>
        <taxon>Clostridia</taxon>
        <taxon>Eubacteriales</taxon>
        <taxon>Eubacteriaceae</taxon>
        <taxon>Eubacterium</taxon>
    </lineage>
</organism>
<dbReference type="EMBL" id="CP029487">
    <property type="protein sequence ID" value="QCT72980.1"/>
    <property type="molecule type" value="Genomic_DNA"/>
</dbReference>
<dbReference type="InterPro" id="IPR010766">
    <property type="entry name" value="DRTGG"/>
</dbReference>
<feature type="domain" description="DRTGG" evidence="1">
    <location>
        <begin position="55"/>
        <end position="104"/>
    </location>
</feature>
<evidence type="ECO:0000313" key="3">
    <source>
        <dbReference type="Proteomes" id="UP000218387"/>
    </source>
</evidence>
<evidence type="ECO:0000259" key="1">
    <source>
        <dbReference type="Pfam" id="PF07085"/>
    </source>
</evidence>
<sequence length="110" mass="12125">MNVKELLADERFVCANDTVSLDREIESGYVGDLLSWVMANADNNCAWVTIQTHMNIIAVATLLEMACIIIPEGAEIEEDTLAKATEENIPIITTEMNAYQVCTFLGEKGI</sequence>
<keyword evidence="3" id="KW-1185">Reference proteome</keyword>
<dbReference type="KEGG" id="emt:CPZ25_017145"/>
<dbReference type="InterPro" id="IPR028979">
    <property type="entry name" value="Ser_kin/Pase_Hpr-like_N_sf"/>
</dbReference>
<dbReference type="AlphaFoldDB" id="A0A4P9CBE6"/>
<dbReference type="Proteomes" id="UP000218387">
    <property type="component" value="Chromosome"/>
</dbReference>
<reference evidence="2 3" key="1">
    <citation type="submission" date="2018-05" db="EMBL/GenBank/DDBJ databases">
        <title>Genome comparison of Eubacterium sp.</title>
        <authorList>
            <person name="Feng Y."/>
            <person name="Sanchez-Andrea I."/>
            <person name="Stams A.J.M."/>
            <person name="De Vos W.M."/>
        </authorList>
    </citation>
    <scope>NUCLEOTIDE SEQUENCE [LARGE SCALE GENOMIC DNA]</scope>
    <source>
        <strain evidence="2 3">YI</strain>
    </source>
</reference>
<proteinExistence type="predicted"/>
<gene>
    <name evidence="2" type="ORF">CPZ25_017145</name>
</gene>
<dbReference type="Pfam" id="PF07085">
    <property type="entry name" value="DRTGG"/>
    <property type="match status" value="1"/>
</dbReference>
<protein>
    <submittedName>
        <fullName evidence="2">AraC family transcriptional regulator</fullName>
    </submittedName>
</protein>
<accession>A0A4P9CBE6</accession>
<evidence type="ECO:0000313" key="2">
    <source>
        <dbReference type="EMBL" id="QCT72980.1"/>
    </source>
</evidence>
<name>A0A4P9CBE6_EUBML</name>
<dbReference type="SUPFAM" id="SSF75138">
    <property type="entry name" value="HprK N-terminal domain-like"/>
    <property type="match status" value="1"/>
</dbReference>
<dbReference type="RefSeq" id="WP_074617654.1">
    <property type="nucleotide sequence ID" value="NZ_CABJDW020000007.1"/>
</dbReference>